<dbReference type="EMBL" id="ML977343">
    <property type="protein sequence ID" value="KAF2109197.1"/>
    <property type="molecule type" value="Genomic_DNA"/>
</dbReference>
<dbReference type="OrthoDB" id="3793416at2759"/>
<keyword evidence="1" id="KW-0732">Signal</keyword>
<protein>
    <submittedName>
        <fullName evidence="2">Uncharacterized protein</fullName>
    </submittedName>
</protein>
<accession>A0A6A5YRY0</accession>
<evidence type="ECO:0000256" key="1">
    <source>
        <dbReference type="SAM" id="SignalP"/>
    </source>
</evidence>
<keyword evidence="3" id="KW-1185">Reference proteome</keyword>
<gene>
    <name evidence="2" type="ORF">BDV96DRAFT_240936</name>
</gene>
<evidence type="ECO:0000313" key="2">
    <source>
        <dbReference type="EMBL" id="KAF2109197.1"/>
    </source>
</evidence>
<evidence type="ECO:0000313" key="3">
    <source>
        <dbReference type="Proteomes" id="UP000799770"/>
    </source>
</evidence>
<feature type="chain" id="PRO_5025437464" evidence="1">
    <location>
        <begin position="19"/>
        <end position="326"/>
    </location>
</feature>
<sequence>MLPFEVFALISLASVSRAAVSPLQRRVLGNDTTTEAFVHQESTATGFGETSTTTGYASSYAAPVFGVSESGWENTTPTVPTSHQTSEFPPPFIVTETPSIIWAHTEIEASITKLDSTDEPTFEPTEAIFTPHTTQAGAPEPSSSKDLLHEIISRIHDPAPGATSQPAYPTDGSPYTVSGDEFRALPQMTSGLSAQATMVVGGSITLDGATLTLTPGLSTTFGTSGDLTYISLTTEVGGQTIIVLSSSGTEISATVTTAPVPLTLPKTGFDASQTAEARPGTLANSSSAGAAASTIAQKGTAAIVWKGGMNRWTCLTGGIFGLIVKL</sequence>
<feature type="signal peptide" evidence="1">
    <location>
        <begin position="1"/>
        <end position="18"/>
    </location>
</feature>
<reference evidence="2" key="1">
    <citation type="journal article" date="2020" name="Stud. Mycol.">
        <title>101 Dothideomycetes genomes: a test case for predicting lifestyles and emergence of pathogens.</title>
        <authorList>
            <person name="Haridas S."/>
            <person name="Albert R."/>
            <person name="Binder M."/>
            <person name="Bloem J."/>
            <person name="Labutti K."/>
            <person name="Salamov A."/>
            <person name="Andreopoulos B."/>
            <person name="Baker S."/>
            <person name="Barry K."/>
            <person name="Bills G."/>
            <person name="Bluhm B."/>
            <person name="Cannon C."/>
            <person name="Castanera R."/>
            <person name="Culley D."/>
            <person name="Daum C."/>
            <person name="Ezra D."/>
            <person name="Gonzalez J."/>
            <person name="Henrissat B."/>
            <person name="Kuo A."/>
            <person name="Liang C."/>
            <person name="Lipzen A."/>
            <person name="Lutzoni F."/>
            <person name="Magnuson J."/>
            <person name="Mondo S."/>
            <person name="Nolan M."/>
            <person name="Ohm R."/>
            <person name="Pangilinan J."/>
            <person name="Park H.-J."/>
            <person name="Ramirez L."/>
            <person name="Alfaro M."/>
            <person name="Sun H."/>
            <person name="Tritt A."/>
            <person name="Yoshinaga Y."/>
            <person name="Zwiers L.-H."/>
            <person name="Turgeon B."/>
            <person name="Goodwin S."/>
            <person name="Spatafora J."/>
            <person name="Crous P."/>
            <person name="Grigoriev I."/>
        </authorList>
    </citation>
    <scope>NUCLEOTIDE SEQUENCE</scope>
    <source>
        <strain evidence="2">CBS 627.86</strain>
    </source>
</reference>
<proteinExistence type="predicted"/>
<dbReference type="Proteomes" id="UP000799770">
    <property type="component" value="Unassembled WGS sequence"/>
</dbReference>
<organism evidence="2 3">
    <name type="scientific">Lophiotrema nucula</name>
    <dbReference type="NCBI Taxonomy" id="690887"/>
    <lineage>
        <taxon>Eukaryota</taxon>
        <taxon>Fungi</taxon>
        <taxon>Dikarya</taxon>
        <taxon>Ascomycota</taxon>
        <taxon>Pezizomycotina</taxon>
        <taxon>Dothideomycetes</taxon>
        <taxon>Pleosporomycetidae</taxon>
        <taxon>Pleosporales</taxon>
        <taxon>Lophiotremataceae</taxon>
        <taxon>Lophiotrema</taxon>
    </lineage>
</organism>
<name>A0A6A5YRY0_9PLEO</name>
<dbReference type="AlphaFoldDB" id="A0A6A5YRY0"/>